<dbReference type="Pfam" id="PF02817">
    <property type="entry name" value="E3_binding"/>
    <property type="match status" value="1"/>
</dbReference>
<keyword evidence="3" id="KW-0450">Lipoyl</keyword>
<evidence type="ECO:0000259" key="5">
    <source>
        <dbReference type="PROSITE" id="PS50968"/>
    </source>
</evidence>
<keyword evidence="8" id="KW-1185">Reference proteome</keyword>
<dbReference type="InterPro" id="IPR036625">
    <property type="entry name" value="E3-bd_dom_sf"/>
</dbReference>
<proteinExistence type="inferred from homology"/>
<dbReference type="SUPFAM" id="SSF47005">
    <property type="entry name" value="Peripheral subunit-binding domain of 2-oxo acid dehydrogenase complex"/>
    <property type="match status" value="1"/>
</dbReference>
<feature type="domain" description="Lipoyl-binding" evidence="5">
    <location>
        <begin position="2"/>
        <end position="79"/>
    </location>
</feature>
<gene>
    <name evidence="7" type="ORF">OE647_19115</name>
</gene>
<dbReference type="EC" id="2.3.1.12" evidence="7"/>
<dbReference type="InterPro" id="IPR004167">
    <property type="entry name" value="PSBD"/>
</dbReference>
<dbReference type="Gene3D" id="4.10.320.10">
    <property type="entry name" value="E3-binding domain"/>
    <property type="match status" value="1"/>
</dbReference>
<dbReference type="RefSeq" id="WP_263723372.1">
    <property type="nucleotide sequence ID" value="NZ_JAOWLA010000029.1"/>
</dbReference>
<dbReference type="InterPro" id="IPR000089">
    <property type="entry name" value="Biotin_lipoyl"/>
</dbReference>
<dbReference type="InterPro" id="IPR011053">
    <property type="entry name" value="Single_hybrid_motif"/>
</dbReference>
<dbReference type="Pfam" id="PF00364">
    <property type="entry name" value="Biotin_lipoyl"/>
    <property type="match status" value="1"/>
</dbReference>
<comment type="cofactor">
    <cofactor evidence="1">
        <name>(R)-lipoate</name>
        <dbReference type="ChEBI" id="CHEBI:83088"/>
    </cofactor>
</comment>
<dbReference type="NCBIfam" id="NF011457">
    <property type="entry name" value="PRK14875.1"/>
    <property type="match status" value="1"/>
</dbReference>
<dbReference type="SUPFAM" id="SSF53474">
    <property type="entry name" value="alpha/beta-Hydrolases"/>
    <property type="match status" value="1"/>
</dbReference>
<dbReference type="EMBL" id="JAOWLA010000029">
    <property type="protein sequence ID" value="MCV2866825.1"/>
    <property type="molecule type" value="Genomic_DNA"/>
</dbReference>
<dbReference type="PROSITE" id="PS00189">
    <property type="entry name" value="LIPOYL"/>
    <property type="match status" value="1"/>
</dbReference>
<dbReference type="Gene3D" id="2.40.50.100">
    <property type="match status" value="1"/>
</dbReference>
<keyword evidence="7" id="KW-0012">Acyltransferase</keyword>
<reference evidence="7 8" key="1">
    <citation type="submission" date="2022-10" db="EMBL/GenBank/DDBJ databases">
        <title>Defluviimonas sp. nov., isolated from ocean surface water.</title>
        <authorList>
            <person name="He W."/>
            <person name="Wang L."/>
            <person name="Zhang D.-F."/>
        </authorList>
    </citation>
    <scope>NUCLEOTIDE SEQUENCE [LARGE SCALE GENOMIC DNA]</scope>
    <source>
        <strain evidence="7 8">WL0075</strain>
    </source>
</reference>
<evidence type="ECO:0000256" key="4">
    <source>
        <dbReference type="SAM" id="MobiDB-lite"/>
    </source>
</evidence>
<dbReference type="Proteomes" id="UP001652503">
    <property type="component" value="Unassembled WGS sequence"/>
</dbReference>
<feature type="domain" description="Peripheral subunit-binding (PSBD)" evidence="6">
    <location>
        <begin position="129"/>
        <end position="166"/>
    </location>
</feature>
<dbReference type="InterPro" id="IPR000073">
    <property type="entry name" value="AB_hydrolase_1"/>
</dbReference>
<feature type="compositionally biased region" description="Low complexity" evidence="4">
    <location>
        <begin position="87"/>
        <end position="98"/>
    </location>
</feature>
<dbReference type="Pfam" id="PF12697">
    <property type="entry name" value="Abhydrolase_6"/>
    <property type="match status" value="1"/>
</dbReference>
<dbReference type="PRINTS" id="PR00111">
    <property type="entry name" value="ABHYDROLASE"/>
</dbReference>
<dbReference type="SUPFAM" id="SSF51230">
    <property type="entry name" value="Single hybrid motif"/>
    <property type="match status" value="1"/>
</dbReference>
<keyword evidence="7" id="KW-0808">Transferase</keyword>
<evidence type="ECO:0000256" key="2">
    <source>
        <dbReference type="ARBA" id="ARBA00007317"/>
    </source>
</evidence>
<evidence type="ECO:0000256" key="3">
    <source>
        <dbReference type="ARBA" id="ARBA00022823"/>
    </source>
</evidence>
<accession>A0ABT2Z6W0</accession>
<evidence type="ECO:0000313" key="7">
    <source>
        <dbReference type="EMBL" id="MCV2866825.1"/>
    </source>
</evidence>
<name>A0ABT2Z6W0_9RHOB</name>
<comment type="caution">
    <text evidence="7">The sequence shown here is derived from an EMBL/GenBank/DDBJ whole genome shotgun (WGS) entry which is preliminary data.</text>
</comment>
<sequence length="430" mass="45286">MPVEVIMPKVDMDMAKGKIVTWYASEGDFVTKGAPLFDIETDKAAMEIEAPDSGILHHPAPEGTDVPIGKPVAWLYAEGEAVGAPPASYGAEPAAASPAPAPVSEPEPARAEAVAPAPRGDVALSDKQRATPRARALAREAGLDLDGIPGTGPRGRVQAEDVQALLDRAPAFAAPVAFSAETGPLSVTRTKGGTGTPVVLIHGFASDATSWAPLEAQLKHRPIIRIELPGHGKSPKLRIANFAALVKDVRRAFDDLNLEQVHLVGHSLGGALALAIADTRERSIASLTLIAPAGLGPEVNGDALSGICRANRPESLGPWLRRLVADETIITDSYVRLAMAGRADPNLRAAQSALAEVLFPDGVQAFDLRAALERIAVPTRILWGKQDDIIPWHHALRAPGRAALHLFGGVGHMPQIECADEVGQLIKAYI</sequence>
<comment type="similarity">
    <text evidence="2">Belongs to the 2-oxoacid dehydrogenase family.</text>
</comment>
<feature type="region of interest" description="Disordered" evidence="4">
    <location>
        <begin position="87"/>
        <end position="109"/>
    </location>
</feature>
<dbReference type="GO" id="GO:0004742">
    <property type="term" value="F:dihydrolipoyllysine-residue acetyltransferase activity"/>
    <property type="evidence" value="ECO:0007669"/>
    <property type="project" value="UniProtKB-EC"/>
</dbReference>
<dbReference type="PROSITE" id="PS50968">
    <property type="entry name" value="BIOTINYL_LIPOYL"/>
    <property type="match status" value="1"/>
</dbReference>
<evidence type="ECO:0000256" key="1">
    <source>
        <dbReference type="ARBA" id="ARBA00001938"/>
    </source>
</evidence>
<dbReference type="InterPro" id="IPR029058">
    <property type="entry name" value="AB_hydrolase_fold"/>
</dbReference>
<evidence type="ECO:0000259" key="6">
    <source>
        <dbReference type="PROSITE" id="PS51826"/>
    </source>
</evidence>
<organism evidence="7 8">
    <name type="scientific">Albidovulum sediminicola</name>
    <dbReference type="NCBI Taxonomy" id="2984331"/>
    <lineage>
        <taxon>Bacteria</taxon>
        <taxon>Pseudomonadati</taxon>
        <taxon>Pseudomonadota</taxon>
        <taxon>Alphaproteobacteria</taxon>
        <taxon>Rhodobacterales</taxon>
        <taxon>Paracoccaceae</taxon>
        <taxon>Albidovulum</taxon>
    </lineage>
</organism>
<protein>
    <submittedName>
        <fullName evidence="7">Acetoin dehydrogenase dihydrolipoyllysine-residue acetyltransferase subunit</fullName>
        <ecNumber evidence="7">2.3.1.12</ecNumber>
    </submittedName>
</protein>
<dbReference type="PANTHER" id="PTHR43798">
    <property type="entry name" value="MONOACYLGLYCEROL LIPASE"/>
    <property type="match status" value="1"/>
</dbReference>
<dbReference type="InterPro" id="IPR050266">
    <property type="entry name" value="AB_hydrolase_sf"/>
</dbReference>
<evidence type="ECO:0000313" key="8">
    <source>
        <dbReference type="Proteomes" id="UP001652503"/>
    </source>
</evidence>
<dbReference type="InterPro" id="IPR003016">
    <property type="entry name" value="2-oxoA_DH_lipoyl-BS"/>
</dbReference>
<dbReference type="CDD" id="cd06849">
    <property type="entry name" value="lipoyl_domain"/>
    <property type="match status" value="1"/>
</dbReference>
<dbReference type="Gene3D" id="3.40.50.1820">
    <property type="entry name" value="alpha/beta hydrolase"/>
    <property type="match status" value="1"/>
</dbReference>
<dbReference type="PROSITE" id="PS51826">
    <property type="entry name" value="PSBD"/>
    <property type="match status" value="1"/>
</dbReference>